<organism evidence="4">
    <name type="scientific">Clostridium perfringens</name>
    <dbReference type="NCBI Taxonomy" id="1502"/>
    <lineage>
        <taxon>Bacteria</taxon>
        <taxon>Bacillati</taxon>
        <taxon>Bacillota</taxon>
        <taxon>Clostridia</taxon>
        <taxon>Eubacteriales</taxon>
        <taxon>Clostridiaceae</taxon>
        <taxon>Clostridium</taxon>
    </lineage>
</organism>
<evidence type="ECO:0000313" key="5">
    <source>
        <dbReference type="EMBL" id="MBO3417719.1"/>
    </source>
</evidence>
<dbReference type="Pfam" id="PF00589">
    <property type="entry name" value="Phage_integrase"/>
    <property type="match status" value="1"/>
</dbReference>
<reference evidence="6 7" key="1">
    <citation type="journal article" date="2018" name="BMC Genomics">
        <title>Whole genome analysis reveals the diversity and evolutionary relationships between necrotic enteritis-causing strains of Clostridium perfringens.</title>
        <authorList>
            <person name="Lacey J.A."/>
            <person name="Allnutt T.R."/>
            <person name="Vezina B."/>
            <person name="Van T.T.H."/>
            <person name="Stent T."/>
            <person name="Han X."/>
            <person name="Rood J.I."/>
            <person name="Wade B."/>
            <person name="Keyburn A.L."/>
            <person name="Seeman T."/>
            <person name="Chen H."/>
            <person name="Haring V."/>
            <person name="Johanesen P.A."/>
            <person name="Lyras D."/>
            <person name="Moore R.J."/>
        </authorList>
    </citation>
    <scope>NUCLEOTIDE SEQUENCE [LARGE SCALE GENOMIC DNA]</scope>
    <source>
        <strain evidence="6 7">EUR-NE15</strain>
    </source>
</reference>
<dbReference type="GO" id="GO:0006310">
    <property type="term" value="P:DNA recombination"/>
    <property type="evidence" value="ECO:0007669"/>
    <property type="project" value="UniProtKB-KW"/>
</dbReference>
<evidence type="ECO:0000313" key="8">
    <source>
        <dbReference type="Proteomes" id="UP000668358"/>
    </source>
</evidence>
<reference evidence="4" key="2">
    <citation type="journal article" date="2018" name="Genome Biol.">
        <title>SKESA: strategic k-mer extension for scrupulous assemblies.</title>
        <authorList>
            <person name="Souvorov A."/>
            <person name="Agarwala R."/>
            <person name="Lipman D.J."/>
        </authorList>
    </citation>
    <scope>NUCLEOTIDE SEQUENCE</scope>
    <source>
        <strain evidence="3">C25</strain>
        <strain evidence="4">C8</strain>
    </source>
</reference>
<dbReference type="Gene3D" id="1.10.443.10">
    <property type="entry name" value="Intergrase catalytic core"/>
    <property type="match status" value="1"/>
</dbReference>
<gene>
    <name evidence="6" type="ORF">CYK91_07675</name>
    <name evidence="3" type="ORF">I9063_001617</name>
    <name evidence="4" type="ORF">I9080_003140</name>
    <name evidence="5" type="ORF">JJB78_14585</name>
</gene>
<protein>
    <submittedName>
        <fullName evidence="4 6">Integrase</fullName>
    </submittedName>
</protein>
<dbReference type="Proteomes" id="UP000247117">
    <property type="component" value="Unassembled WGS sequence"/>
</dbReference>
<evidence type="ECO:0000313" key="6">
    <source>
        <dbReference type="EMBL" id="PWX40008.1"/>
    </source>
</evidence>
<sequence>MGAETSPIKDLKQIKRLREYLKDKNIVIYRYFIIAINTGFRANDMIDLTVADIKEAIRNGKFSIKEKKKTNMAIAKYEDEELVLKKVKNRSVIINDTFKAFLYECIEGKKDWQYIFESTEKDKITGASKHYCIRHISREIKLAATACGIEGNVSSHGLRKTYGYLLYTGYCKREEPQFALLKVQDHFGHAKLEDTRRYIGLKKEEDIYGASVLADATLK</sequence>
<dbReference type="EMBL" id="PJTB01000002">
    <property type="protein sequence ID" value="PWX40008.1"/>
    <property type="molecule type" value="Genomic_DNA"/>
</dbReference>
<dbReference type="InterPro" id="IPR011010">
    <property type="entry name" value="DNA_brk_join_enz"/>
</dbReference>
<dbReference type="RefSeq" id="WP_003465272.1">
    <property type="nucleotide sequence ID" value="NZ_AP026870.1"/>
</dbReference>
<evidence type="ECO:0000313" key="7">
    <source>
        <dbReference type="Proteomes" id="UP000247117"/>
    </source>
</evidence>
<dbReference type="InterPro" id="IPR002104">
    <property type="entry name" value="Integrase_catalytic"/>
</dbReference>
<dbReference type="EMBL" id="DACTCB010000028">
    <property type="protein sequence ID" value="HAT4309290.1"/>
    <property type="molecule type" value="Genomic_DNA"/>
</dbReference>
<evidence type="ECO:0000313" key="4">
    <source>
        <dbReference type="EMBL" id="HAT4309290.1"/>
    </source>
</evidence>
<dbReference type="Proteomes" id="UP000668358">
    <property type="component" value="Unassembled WGS sequence"/>
</dbReference>
<dbReference type="InterPro" id="IPR013762">
    <property type="entry name" value="Integrase-like_cat_sf"/>
</dbReference>
<reference evidence="5 8" key="4">
    <citation type="submission" date="2020-12" db="EMBL/GenBank/DDBJ databases">
        <title>Comparative genomics of Clostridium perfringens reveals patterns of host-associated phylogenetic clades and virulence factors.</title>
        <authorList>
            <person name="Smith A.H."/>
            <person name="Geier R."/>
        </authorList>
    </citation>
    <scope>NUCLEOTIDE SEQUENCE [LARGE SCALE GENOMIC DNA]</scope>
    <source>
        <strain evidence="5 8">CHD15829P</strain>
    </source>
</reference>
<name>A0A2Z3TV75_CLOPF</name>
<evidence type="ECO:0000256" key="1">
    <source>
        <dbReference type="ARBA" id="ARBA00023172"/>
    </source>
</evidence>
<dbReference type="EMBL" id="JAENRE010000008">
    <property type="protein sequence ID" value="MBO3417719.1"/>
    <property type="molecule type" value="Genomic_DNA"/>
</dbReference>
<dbReference type="Proteomes" id="UP000859547">
    <property type="component" value="Unassembled WGS sequence"/>
</dbReference>
<dbReference type="SUPFAM" id="SSF56349">
    <property type="entry name" value="DNA breaking-rejoining enzymes"/>
    <property type="match status" value="1"/>
</dbReference>
<proteinExistence type="predicted"/>
<dbReference type="Proteomes" id="UP000855421">
    <property type="component" value="Unassembled WGS sequence"/>
</dbReference>
<dbReference type="PROSITE" id="PS51898">
    <property type="entry name" value="TYR_RECOMBINASE"/>
    <property type="match status" value="1"/>
</dbReference>
<dbReference type="EMBL" id="DACTBT010000008">
    <property type="protein sequence ID" value="HAT4298253.1"/>
    <property type="molecule type" value="Genomic_DNA"/>
</dbReference>
<reference evidence="4" key="3">
    <citation type="submission" date="2020-07" db="EMBL/GenBank/DDBJ databases">
        <authorList>
            <consortium name="NCBI Pathogen Detection Project"/>
        </authorList>
    </citation>
    <scope>NUCLEOTIDE SEQUENCE</scope>
    <source>
        <strain evidence="3">C25</strain>
        <strain evidence="4">C8</strain>
    </source>
</reference>
<dbReference type="GO" id="GO:0015074">
    <property type="term" value="P:DNA integration"/>
    <property type="evidence" value="ECO:0007669"/>
    <property type="project" value="InterPro"/>
</dbReference>
<dbReference type="AlphaFoldDB" id="A0A2Z3TV75"/>
<keyword evidence="1" id="KW-0233">DNA recombination</keyword>
<feature type="domain" description="Tyr recombinase" evidence="2">
    <location>
        <begin position="3"/>
        <end position="219"/>
    </location>
</feature>
<accession>A0A2Z3TV75</accession>
<evidence type="ECO:0000259" key="2">
    <source>
        <dbReference type="PROSITE" id="PS51898"/>
    </source>
</evidence>
<comment type="caution">
    <text evidence="4">The sequence shown here is derived from an EMBL/GenBank/DDBJ whole genome shotgun (WGS) entry which is preliminary data.</text>
</comment>
<dbReference type="GO" id="GO:0003677">
    <property type="term" value="F:DNA binding"/>
    <property type="evidence" value="ECO:0007669"/>
    <property type="project" value="InterPro"/>
</dbReference>
<evidence type="ECO:0000313" key="3">
    <source>
        <dbReference type="EMBL" id="HAT4298253.1"/>
    </source>
</evidence>